<evidence type="ECO:0000313" key="1">
    <source>
        <dbReference type="EMBL" id="GBH34213.1"/>
    </source>
</evidence>
<dbReference type="OrthoDB" id="6074at2157"/>
<sequence>MNIYDTKSVICAKCKSSIGEIEFDAEVIMPLCGKCANPLPEGDNIIYTINNIQNNSQQLLLKSKSVRI</sequence>
<reference evidence="1 2" key="1">
    <citation type="submission" date="2018-05" db="EMBL/GenBank/DDBJ databases">
        <title>genome sequencing of Nitrosopumilus sp. NM25.</title>
        <authorList>
            <person name="Mori K."/>
            <person name="Nakagawa T."/>
        </authorList>
    </citation>
    <scope>NUCLEOTIDE SEQUENCE [LARGE SCALE GENOMIC DNA]</scope>
    <source>
        <strain evidence="1 2">NM25</strain>
    </source>
</reference>
<organism evidence="1 2">
    <name type="scientific">Nitrosopumilus zosterae</name>
    <dbReference type="NCBI Taxonomy" id="718286"/>
    <lineage>
        <taxon>Archaea</taxon>
        <taxon>Nitrososphaerota</taxon>
        <taxon>Nitrososphaeria</taxon>
        <taxon>Nitrosopumilales</taxon>
        <taxon>Nitrosopumilaceae</taxon>
        <taxon>Nitrosopumilus</taxon>
    </lineage>
</organism>
<proteinExistence type="predicted"/>
<dbReference type="EMBL" id="BGKI01000004">
    <property type="protein sequence ID" value="GBH34213.1"/>
    <property type="molecule type" value="Genomic_DNA"/>
</dbReference>
<gene>
    <name evidence="1" type="ORF">NZNM25_10040</name>
</gene>
<protein>
    <submittedName>
        <fullName evidence="1">Uncharacterized protein</fullName>
    </submittedName>
</protein>
<dbReference type="RefSeq" id="WP_109876827.1">
    <property type="nucleotide sequence ID" value="NZ_AP026695.1"/>
</dbReference>
<dbReference type="AlphaFoldDB" id="A0A2S2KRD1"/>
<keyword evidence="2" id="KW-1185">Reference proteome</keyword>
<dbReference type="GeneID" id="76208663"/>
<dbReference type="Proteomes" id="UP000245829">
    <property type="component" value="Unassembled WGS sequence"/>
</dbReference>
<name>A0A2S2KRD1_9ARCH</name>
<accession>A0A2S2KRD1</accession>
<comment type="caution">
    <text evidence="1">The sequence shown here is derived from an EMBL/GenBank/DDBJ whole genome shotgun (WGS) entry which is preliminary data.</text>
</comment>
<evidence type="ECO:0000313" key="2">
    <source>
        <dbReference type="Proteomes" id="UP000245829"/>
    </source>
</evidence>